<dbReference type="AlphaFoldDB" id="A0A235BUY0"/>
<protein>
    <recommendedName>
        <fullName evidence="5">Fibronectin type-III domain-containing protein</fullName>
    </recommendedName>
</protein>
<dbReference type="PROSITE" id="PS51257">
    <property type="entry name" value="PROKAR_LIPOPROTEIN"/>
    <property type="match status" value="1"/>
</dbReference>
<comment type="caution">
    <text evidence="2">The sequence shown here is derived from an EMBL/GenBank/DDBJ whole genome shotgun (WGS) entry which is preliminary data.</text>
</comment>
<proteinExistence type="predicted"/>
<evidence type="ECO:0000313" key="2">
    <source>
        <dbReference type="EMBL" id="OYD16021.1"/>
    </source>
</evidence>
<gene>
    <name evidence="3" type="ORF">CH333_03710</name>
    <name evidence="2" type="ORF">CH333_04500</name>
</gene>
<feature type="chain" id="PRO_5014280663" description="Fibronectin type-III domain-containing protein" evidence="1">
    <location>
        <begin position="21"/>
        <end position="476"/>
    </location>
</feature>
<sequence length="476" mass="53499">MKKMLYIIVGILSLALYSCKENPANPNIPPNTVLTNIPPENDSTNPYFPILEIYWKGKDTDGFIKGYEYRYTTRHLCRGDSFYTTWTFTEAGHDTIIFESSDTLNLQRFMVRAVDNNGDCDPTPAKRFFYTPLVVAPETEISSPQDGDTFFVLLSPSDWWEGVPLMFTGYDPDPGGAVVDYSYKVDSKPWSDWQKDTSVVLVPSDFDSLSGPHTVMVKSRDNTGIEDPTPAEVGFVLLLPSMERSMLLVDDTKDGGGGPGNPTDEQVDDFYASILGGYEYDEWDLSDSNLTKAALANHRIVFWHADHKSYQEHNVFNYIDLLQEYLNVGGKLFLGGWKVLYNAADTSAFPDVFLSGSFVYDYLHIRSADEDDYFLGDFLGATGVCSLAVDVNKLYSPMSTALTNVCVLLEGAFTEPILYYESLSDDSEFDGKPCGIFYRGTVYDVVFFGFPLYYIEEDDAREFVNIILAELLGTYK</sequence>
<dbReference type="EMBL" id="NOZQ01000072">
    <property type="protein sequence ID" value="OYD16316.1"/>
    <property type="molecule type" value="Genomic_DNA"/>
</dbReference>
<reference evidence="2 4" key="1">
    <citation type="submission" date="2017-07" db="EMBL/GenBank/DDBJ databases">
        <title>Recovery of genomes from metagenomes via a dereplication, aggregation, and scoring strategy.</title>
        <authorList>
            <person name="Sieber C.M."/>
            <person name="Probst A.J."/>
            <person name="Sharrar A."/>
            <person name="Thomas B.C."/>
            <person name="Hess M."/>
            <person name="Tringe S.G."/>
            <person name="Banfield J.F."/>
        </authorList>
    </citation>
    <scope>NUCLEOTIDE SEQUENCE [LARGE SCALE GENOMIC DNA]</scope>
    <source>
        <strain evidence="2">JGI_Cruoil_03_44_89</strain>
    </source>
</reference>
<evidence type="ECO:0008006" key="5">
    <source>
        <dbReference type="Google" id="ProtNLM"/>
    </source>
</evidence>
<keyword evidence="1" id="KW-0732">Signal</keyword>
<dbReference type="Proteomes" id="UP000215215">
    <property type="component" value="Unassembled WGS sequence"/>
</dbReference>
<dbReference type="EMBL" id="NOZQ01000090">
    <property type="protein sequence ID" value="OYD16021.1"/>
    <property type="molecule type" value="Genomic_DNA"/>
</dbReference>
<accession>A0A235BUY0</accession>
<feature type="signal peptide" evidence="1">
    <location>
        <begin position="1"/>
        <end position="20"/>
    </location>
</feature>
<evidence type="ECO:0000256" key="1">
    <source>
        <dbReference type="SAM" id="SignalP"/>
    </source>
</evidence>
<evidence type="ECO:0000313" key="3">
    <source>
        <dbReference type="EMBL" id="OYD16316.1"/>
    </source>
</evidence>
<name>A0A235BUY0_UNCW3</name>
<organism evidence="2 4">
    <name type="scientific">candidate division WOR-3 bacterium JGI_Cruoil_03_44_89</name>
    <dbReference type="NCBI Taxonomy" id="1973748"/>
    <lineage>
        <taxon>Bacteria</taxon>
        <taxon>Bacteria division WOR-3</taxon>
    </lineage>
</organism>
<evidence type="ECO:0000313" key="4">
    <source>
        <dbReference type="Proteomes" id="UP000215215"/>
    </source>
</evidence>